<keyword evidence="14" id="KW-1185">Reference proteome</keyword>
<feature type="binding site" evidence="11">
    <location>
        <position position="49"/>
    </location>
    <ligand>
        <name>[4Fe-4S] cluster</name>
        <dbReference type="ChEBI" id="CHEBI:49883"/>
    </ligand>
</feature>
<dbReference type="GO" id="GO:0035731">
    <property type="term" value="F:dinitrosyl-iron complex binding"/>
    <property type="evidence" value="ECO:0007669"/>
    <property type="project" value="UniProtKB-UniRule"/>
</dbReference>
<feature type="binding site" evidence="11">
    <location>
        <position position="16"/>
    </location>
    <ligand>
        <name>[4Fe-4S] cluster</name>
        <dbReference type="ChEBI" id="CHEBI:49883"/>
    </ligand>
</feature>
<dbReference type="PROSITE" id="PS51674">
    <property type="entry name" value="4FE4S_WBL"/>
    <property type="match status" value="1"/>
</dbReference>
<comment type="PTM">
    <text evidence="11">The Fe-S cluster can be nitrosylated by nitric oxide (NO).</text>
</comment>
<gene>
    <name evidence="13" type="primary">whiB1_1</name>
    <name evidence="11" type="synonym">whiB</name>
    <name evidence="13" type="ORF">D7316_04355</name>
</gene>
<keyword evidence="9 11" id="KW-1015">Disulfide bond</keyword>
<evidence type="ECO:0000313" key="13">
    <source>
        <dbReference type="EMBL" id="AZG47743.1"/>
    </source>
</evidence>
<comment type="PTM">
    <text evidence="11">Upon Fe-S cluster removal intramolecular disulfide bonds are formed.</text>
</comment>
<keyword evidence="4 11" id="KW-0479">Metal-binding</keyword>
<evidence type="ECO:0000313" key="14">
    <source>
        <dbReference type="Proteomes" id="UP000271469"/>
    </source>
</evidence>
<sequence>MSVSATDLGWRQLARCGEESAHLFIVDRRETKGQRTSREALAKVLCSACPVAERCLEYALELAEDQGIWGGRNAAERDALRRARTAGQDRRSA</sequence>
<comment type="similarity">
    <text evidence="2 11">Belongs to the WhiB family.</text>
</comment>
<keyword evidence="8 11" id="KW-0238">DNA-binding</keyword>
<evidence type="ECO:0000256" key="7">
    <source>
        <dbReference type="ARBA" id="ARBA00023015"/>
    </source>
</evidence>
<dbReference type="GO" id="GO:0047134">
    <property type="term" value="F:protein-disulfide reductase [NAD(P)H] activity"/>
    <property type="evidence" value="ECO:0007669"/>
    <property type="project" value="TreeGrafter"/>
</dbReference>
<reference evidence="13 14" key="1">
    <citation type="submission" date="2018-11" db="EMBL/GenBank/DDBJ databases">
        <title>Gordonia insulae sp. nov., isolated from an island soil.</title>
        <authorList>
            <person name="Kim Y.S."/>
            <person name="Kim S.B."/>
        </authorList>
    </citation>
    <scope>NUCLEOTIDE SEQUENCE [LARGE SCALE GENOMIC DNA]</scope>
    <source>
        <strain evidence="13 14">MMS17-SY073</strain>
    </source>
</reference>
<keyword evidence="11" id="KW-0963">Cytoplasm</keyword>
<dbReference type="InterPro" id="IPR034768">
    <property type="entry name" value="4FE4S_WBL"/>
</dbReference>
<feature type="binding site" evidence="11">
    <location>
        <position position="46"/>
    </location>
    <ligand>
        <name>[4Fe-4S] cluster</name>
        <dbReference type="ChEBI" id="CHEBI:49883"/>
    </ligand>
</feature>
<dbReference type="HAMAP" id="MF_01479">
    <property type="entry name" value="WhiB"/>
    <property type="match status" value="1"/>
</dbReference>
<comment type="cofactor">
    <cofactor evidence="11">
        <name>[4Fe-4S] cluster</name>
        <dbReference type="ChEBI" id="CHEBI:49883"/>
    </cofactor>
    <text evidence="11">Binds 1 [4Fe-4S] cluster per subunit. Following nitrosylation of the [4Fe-4S] cluster binds 1 [4Fe-8(NO)] cluster per subunit.</text>
</comment>
<evidence type="ECO:0000256" key="3">
    <source>
        <dbReference type="ARBA" id="ARBA00022485"/>
    </source>
</evidence>
<evidence type="ECO:0000256" key="6">
    <source>
        <dbReference type="ARBA" id="ARBA00023014"/>
    </source>
</evidence>
<organism evidence="13 14">
    <name type="scientific">Gordonia insulae</name>
    <dbReference type="NCBI Taxonomy" id="2420509"/>
    <lineage>
        <taxon>Bacteria</taxon>
        <taxon>Bacillati</taxon>
        <taxon>Actinomycetota</taxon>
        <taxon>Actinomycetes</taxon>
        <taxon>Mycobacteriales</taxon>
        <taxon>Gordoniaceae</taxon>
        <taxon>Gordonia</taxon>
    </lineage>
</organism>
<dbReference type="GO" id="GO:0045454">
    <property type="term" value="P:cell redox homeostasis"/>
    <property type="evidence" value="ECO:0007669"/>
    <property type="project" value="TreeGrafter"/>
</dbReference>
<keyword evidence="5 11" id="KW-0408">Iron</keyword>
<evidence type="ECO:0000256" key="5">
    <source>
        <dbReference type="ARBA" id="ARBA00023004"/>
    </source>
</evidence>
<evidence type="ECO:0000256" key="2">
    <source>
        <dbReference type="ARBA" id="ARBA00006597"/>
    </source>
</evidence>
<comment type="subcellular location">
    <subcellularLocation>
        <location evidence="1 11">Cytoplasm</location>
    </subcellularLocation>
</comment>
<evidence type="ECO:0000256" key="11">
    <source>
        <dbReference type="HAMAP-Rule" id="MF_01479"/>
    </source>
</evidence>
<dbReference type="EMBL" id="CP033972">
    <property type="protein sequence ID" value="AZG47743.1"/>
    <property type="molecule type" value="Genomic_DNA"/>
</dbReference>
<evidence type="ECO:0000256" key="10">
    <source>
        <dbReference type="ARBA" id="ARBA00023163"/>
    </source>
</evidence>
<feature type="domain" description="4Fe-4S Wbl-type" evidence="12">
    <location>
        <begin position="15"/>
        <end position="79"/>
    </location>
</feature>
<protein>
    <recommendedName>
        <fullName evidence="11">Transcriptional regulator WhiB</fullName>
    </recommendedName>
</protein>
<dbReference type="GO" id="GO:0005737">
    <property type="term" value="C:cytoplasm"/>
    <property type="evidence" value="ECO:0007669"/>
    <property type="project" value="UniProtKB-SubCell"/>
</dbReference>
<dbReference type="GO" id="GO:0051539">
    <property type="term" value="F:4 iron, 4 sulfur cluster binding"/>
    <property type="evidence" value="ECO:0007669"/>
    <property type="project" value="UniProtKB-UniRule"/>
</dbReference>
<evidence type="ECO:0000256" key="8">
    <source>
        <dbReference type="ARBA" id="ARBA00023125"/>
    </source>
</evidence>
<keyword evidence="7 11" id="KW-0805">Transcription regulation</keyword>
<dbReference type="GO" id="GO:0045892">
    <property type="term" value="P:negative regulation of DNA-templated transcription"/>
    <property type="evidence" value="ECO:0007669"/>
    <property type="project" value="TreeGrafter"/>
</dbReference>
<keyword evidence="10 11" id="KW-0804">Transcription</keyword>
<dbReference type="KEGG" id="gom:D7316_04355"/>
<proteinExistence type="inferred from homology"/>
<name>A0A3G8JS43_9ACTN</name>
<accession>A0A3G8JS43</accession>
<evidence type="ECO:0000256" key="4">
    <source>
        <dbReference type="ARBA" id="ARBA00022723"/>
    </source>
</evidence>
<dbReference type="PANTHER" id="PTHR38839">
    <property type="entry name" value="TRANSCRIPTIONAL REGULATOR WHID-RELATED"/>
    <property type="match status" value="1"/>
</dbReference>
<dbReference type="Pfam" id="PF02467">
    <property type="entry name" value="Whib"/>
    <property type="match status" value="1"/>
</dbReference>
<comment type="function">
    <text evidence="11">Acts as a transcriptional regulator. Probably redox-responsive. The apo- but not holo-form probably binds DNA.</text>
</comment>
<keyword evidence="6 11" id="KW-0411">Iron-sulfur</keyword>
<dbReference type="Proteomes" id="UP000271469">
    <property type="component" value="Chromosome"/>
</dbReference>
<evidence type="ECO:0000259" key="12">
    <source>
        <dbReference type="PROSITE" id="PS51674"/>
    </source>
</evidence>
<dbReference type="GO" id="GO:0046872">
    <property type="term" value="F:metal ion binding"/>
    <property type="evidence" value="ECO:0007669"/>
    <property type="project" value="UniProtKB-KW"/>
</dbReference>
<dbReference type="InterPro" id="IPR003482">
    <property type="entry name" value="Whib"/>
</dbReference>
<evidence type="ECO:0000256" key="9">
    <source>
        <dbReference type="ARBA" id="ARBA00023157"/>
    </source>
</evidence>
<evidence type="ECO:0000256" key="1">
    <source>
        <dbReference type="ARBA" id="ARBA00004496"/>
    </source>
</evidence>
<feature type="binding site" evidence="11">
    <location>
        <position position="55"/>
    </location>
    <ligand>
        <name>[4Fe-4S] cluster</name>
        <dbReference type="ChEBI" id="CHEBI:49883"/>
    </ligand>
</feature>
<keyword evidence="3 11" id="KW-0004">4Fe-4S</keyword>
<dbReference type="AlphaFoldDB" id="A0A3G8JS43"/>
<dbReference type="GO" id="GO:0003677">
    <property type="term" value="F:DNA binding"/>
    <property type="evidence" value="ECO:0007669"/>
    <property type="project" value="UniProtKB-UniRule"/>
</dbReference>